<evidence type="ECO:0000313" key="2">
    <source>
        <dbReference type="EMBL" id="CBY92767.1"/>
    </source>
</evidence>
<gene>
    <name evidence="2" type="ordered locus">HF1_07590</name>
</gene>
<organism evidence="2 3">
    <name type="scientific">Mycoplasma haemofelis (strain Langford 1)</name>
    <name type="common">Haemobartonella felis</name>
    <dbReference type="NCBI Taxonomy" id="941640"/>
    <lineage>
        <taxon>Bacteria</taxon>
        <taxon>Bacillati</taxon>
        <taxon>Mycoplasmatota</taxon>
        <taxon>Mollicutes</taxon>
        <taxon>Mycoplasmataceae</taxon>
        <taxon>Mycoplasma</taxon>
    </lineage>
</organism>
<protein>
    <submittedName>
        <fullName evidence="2">Uncharacterized protein</fullName>
    </submittedName>
</protein>
<dbReference type="KEGG" id="mha:HF1_07590"/>
<dbReference type="HOGENOM" id="CLU_087258_0_0_14"/>
<name>E8ZHZ6_MYCHL</name>
<evidence type="ECO:0000313" key="3">
    <source>
        <dbReference type="Proteomes" id="UP000008637"/>
    </source>
</evidence>
<dbReference type="Proteomes" id="UP000008637">
    <property type="component" value="Chromosome"/>
</dbReference>
<keyword evidence="3" id="KW-1185">Reference proteome</keyword>
<feature type="region of interest" description="Disordered" evidence="1">
    <location>
        <begin position="211"/>
        <end position="241"/>
    </location>
</feature>
<reference evidence="2 3" key="1">
    <citation type="journal article" date="2011" name="J. Bacteriol.">
        <title>Complete genome sequence of Mycoplasma haemofelis, a hemotropic mycoplasma.</title>
        <authorList>
            <person name="Barker E.N."/>
            <person name="Helps C.R."/>
            <person name="Peters I.R."/>
            <person name="Darby A.C."/>
            <person name="Radford A.D."/>
            <person name="Tasker S."/>
        </authorList>
    </citation>
    <scope>NUCLEOTIDE SEQUENCE [LARGE SCALE GENOMIC DNA]</scope>
    <source>
        <strain evidence="2 3">Langford 1</strain>
    </source>
</reference>
<proteinExistence type="predicted"/>
<dbReference type="AlphaFoldDB" id="E8ZHZ6"/>
<accession>E8ZHZ6</accession>
<evidence type="ECO:0000256" key="1">
    <source>
        <dbReference type="SAM" id="MobiDB-lite"/>
    </source>
</evidence>
<dbReference type="EMBL" id="FR773153">
    <property type="protein sequence ID" value="CBY92767.1"/>
    <property type="molecule type" value="Genomic_DNA"/>
</dbReference>
<sequence>MSSWTFAKLASVSAAGVGGTAGVVYVGGKVVDFSDVPNDDDSIIETVSDKYKNRLVKSNANDQKWKDRLKKLRESKRQDLGAELEKIKSDTNKKEVDLKQWCDSAAIQPWEKDSLIVKGIEDFCTLAIKDQVGRGKLISKTGTGEWKEANGKLKDFKTDKLSDDMKKLQEEIKKNESSDVLEKWCTKNMEEPFMDSKDSRYLDVSTFCIKPPKKATDKASPKAAPSGDAAKSPSVATPPKV</sequence>
<dbReference type="OrthoDB" id="9835578at2"/>